<gene>
    <name evidence="1" type="ORF">EWF95_08345</name>
</gene>
<organism evidence="1 2">
    <name type="scientific">Halonotius roseus</name>
    <dbReference type="NCBI Taxonomy" id="2511997"/>
    <lineage>
        <taxon>Archaea</taxon>
        <taxon>Methanobacteriati</taxon>
        <taxon>Methanobacteriota</taxon>
        <taxon>Stenosarchaea group</taxon>
        <taxon>Halobacteria</taxon>
        <taxon>Halobacteriales</taxon>
        <taxon>Haloferacaceae</taxon>
        <taxon>Halonotius</taxon>
    </lineage>
</organism>
<protein>
    <submittedName>
        <fullName evidence="1">Uncharacterized protein</fullName>
    </submittedName>
</protein>
<name>A0A544QNP3_9EURY</name>
<evidence type="ECO:0000313" key="1">
    <source>
        <dbReference type="EMBL" id="TQQ80490.1"/>
    </source>
</evidence>
<proteinExistence type="predicted"/>
<reference evidence="1 2" key="1">
    <citation type="submission" date="2019-02" db="EMBL/GenBank/DDBJ databases">
        <title>Halonotius sp. a new haloqrchaeon isolated from saline water.</title>
        <authorList>
            <person name="Duran-Viseras A."/>
            <person name="Sanchez-Porro C."/>
            <person name="Ventosa A."/>
        </authorList>
    </citation>
    <scope>NUCLEOTIDE SEQUENCE [LARGE SCALE GENOMIC DNA]</scope>
    <source>
        <strain evidence="1 2">F9-27</strain>
    </source>
</reference>
<dbReference type="RefSeq" id="WP_142443603.1">
    <property type="nucleotide sequence ID" value="NZ_SESI01000002.1"/>
</dbReference>
<keyword evidence="2" id="KW-1185">Reference proteome</keyword>
<comment type="caution">
    <text evidence="1">The sequence shown here is derived from an EMBL/GenBank/DDBJ whole genome shotgun (WGS) entry which is preliminary data.</text>
</comment>
<dbReference type="EMBL" id="SESI01000002">
    <property type="protein sequence ID" value="TQQ80490.1"/>
    <property type="molecule type" value="Genomic_DNA"/>
</dbReference>
<accession>A0A544QNP3</accession>
<evidence type="ECO:0000313" key="2">
    <source>
        <dbReference type="Proteomes" id="UP000315385"/>
    </source>
</evidence>
<sequence length="128" mass="14450">MFRTLLTAICALEAVAPTTLINVAERFALANPDDCEQRAWVTPGARLEGLGFIGLMWWSDGSYSMFKKFVGVVGSLAFLFPRAYVDYGSKLAYTGESAPEWRPWVYTWTRIVALGYVLVGLKEWRRES</sequence>
<dbReference type="OrthoDB" id="260081at2157"/>
<dbReference type="Proteomes" id="UP000315385">
    <property type="component" value="Unassembled WGS sequence"/>
</dbReference>
<dbReference type="AlphaFoldDB" id="A0A544QNP3"/>